<evidence type="ECO:0000256" key="1">
    <source>
        <dbReference type="SAM" id="MobiDB-lite"/>
    </source>
</evidence>
<reference evidence="3 4" key="1">
    <citation type="journal article" date="2017" name="Nat. Ecol. Evol.">
        <title>Scallop genome provides insights into evolution of bilaterian karyotype and development.</title>
        <authorList>
            <person name="Wang S."/>
            <person name="Zhang J."/>
            <person name="Jiao W."/>
            <person name="Li J."/>
            <person name="Xun X."/>
            <person name="Sun Y."/>
            <person name="Guo X."/>
            <person name="Huan P."/>
            <person name="Dong B."/>
            <person name="Zhang L."/>
            <person name="Hu X."/>
            <person name="Sun X."/>
            <person name="Wang J."/>
            <person name="Zhao C."/>
            <person name="Wang Y."/>
            <person name="Wang D."/>
            <person name="Huang X."/>
            <person name="Wang R."/>
            <person name="Lv J."/>
            <person name="Li Y."/>
            <person name="Zhang Z."/>
            <person name="Liu B."/>
            <person name="Lu W."/>
            <person name="Hui Y."/>
            <person name="Liang J."/>
            <person name="Zhou Z."/>
            <person name="Hou R."/>
            <person name="Li X."/>
            <person name="Liu Y."/>
            <person name="Li H."/>
            <person name="Ning X."/>
            <person name="Lin Y."/>
            <person name="Zhao L."/>
            <person name="Xing Q."/>
            <person name="Dou J."/>
            <person name="Li Y."/>
            <person name="Mao J."/>
            <person name="Guo H."/>
            <person name="Dou H."/>
            <person name="Li T."/>
            <person name="Mu C."/>
            <person name="Jiang W."/>
            <person name="Fu Q."/>
            <person name="Fu X."/>
            <person name="Miao Y."/>
            <person name="Liu J."/>
            <person name="Yu Q."/>
            <person name="Li R."/>
            <person name="Liao H."/>
            <person name="Li X."/>
            <person name="Kong Y."/>
            <person name="Jiang Z."/>
            <person name="Chourrout D."/>
            <person name="Li R."/>
            <person name="Bao Z."/>
        </authorList>
    </citation>
    <scope>NUCLEOTIDE SEQUENCE [LARGE SCALE GENOMIC DNA]</scope>
    <source>
        <strain evidence="3 4">PY_sf001</strain>
    </source>
</reference>
<keyword evidence="4" id="KW-1185">Reference proteome</keyword>
<evidence type="ECO:0000313" key="3">
    <source>
        <dbReference type="EMBL" id="OWF48475.1"/>
    </source>
</evidence>
<dbReference type="CDD" id="cd00821">
    <property type="entry name" value="PH"/>
    <property type="match status" value="1"/>
</dbReference>
<evidence type="ECO:0000313" key="4">
    <source>
        <dbReference type="Proteomes" id="UP000242188"/>
    </source>
</evidence>
<dbReference type="SUPFAM" id="SSF50729">
    <property type="entry name" value="PH domain-like"/>
    <property type="match status" value="1"/>
</dbReference>
<sequence length="463" mass="50963">MGSTDSGICFEGLLVKVAKSRNTQSLWCTLDGESLAFYRNKRASCMFTIEISRVKSVTPFLDKNQFEIVTEKSFLFSAETAEICQDWINHIEEARQQDGQLVLTSQKQEEQPVSPRRGSLPQHHAVTNALKRLSSKSEKGEEESSTTKPQDTKTDRKSITKDMINKFSTGVQPKETECPPSRPSRPNSGGKVNSLLLRFSSEGSNPSSTSPVSPSPHSPVGPFSPKSLERPTSSNISEQPSSSSLTARPLSVGHQPISQKMQGITTTSSGTKIDLSEVSRAANEVVPSRSETIVSGDRHTDSGYTSGICSSPPKETQDEFDLHTVNGQDICEGKPISQREETEDSVVLRPKGLTNGDVDDSEVRVTMRRPKTQEDEGEEVVEEEEEEEENEHDGPNLQLLDDLMSLTFEETEVPQSSPVDLSVITELKGILTDLPTSLLLRRSVDVNNRTPIEELSQFLETAP</sequence>
<comment type="caution">
    <text evidence="3">The sequence shown here is derived from an EMBL/GenBank/DDBJ whole genome shotgun (WGS) entry which is preliminary data.</text>
</comment>
<dbReference type="Gene3D" id="2.30.29.30">
    <property type="entry name" value="Pleckstrin-homology domain (PH domain)/Phosphotyrosine-binding domain (PTB)"/>
    <property type="match status" value="1"/>
</dbReference>
<proteinExistence type="predicted"/>
<feature type="region of interest" description="Disordered" evidence="1">
    <location>
        <begin position="367"/>
        <end position="396"/>
    </location>
</feature>
<evidence type="ECO:0000259" key="2">
    <source>
        <dbReference type="PROSITE" id="PS50003"/>
    </source>
</evidence>
<accession>A0A210QI69</accession>
<dbReference type="EMBL" id="NEDP02003531">
    <property type="protein sequence ID" value="OWF48475.1"/>
    <property type="molecule type" value="Genomic_DNA"/>
</dbReference>
<dbReference type="InterPro" id="IPR011993">
    <property type="entry name" value="PH-like_dom_sf"/>
</dbReference>
<feature type="compositionally biased region" description="Polar residues" evidence="1">
    <location>
        <begin position="256"/>
        <end position="271"/>
    </location>
</feature>
<feature type="compositionally biased region" description="Low complexity" evidence="1">
    <location>
        <begin position="200"/>
        <end position="212"/>
    </location>
</feature>
<dbReference type="OrthoDB" id="10453861at2759"/>
<dbReference type="SMART" id="SM00233">
    <property type="entry name" value="PH"/>
    <property type="match status" value="1"/>
</dbReference>
<feature type="compositionally biased region" description="Acidic residues" evidence="1">
    <location>
        <begin position="375"/>
        <end position="391"/>
    </location>
</feature>
<gene>
    <name evidence="3" type="ORF">KP79_PYT05883</name>
</gene>
<dbReference type="Pfam" id="PF00169">
    <property type="entry name" value="PH"/>
    <property type="match status" value="1"/>
</dbReference>
<organism evidence="3 4">
    <name type="scientific">Mizuhopecten yessoensis</name>
    <name type="common">Japanese scallop</name>
    <name type="synonym">Patinopecten yessoensis</name>
    <dbReference type="NCBI Taxonomy" id="6573"/>
    <lineage>
        <taxon>Eukaryota</taxon>
        <taxon>Metazoa</taxon>
        <taxon>Spiralia</taxon>
        <taxon>Lophotrochozoa</taxon>
        <taxon>Mollusca</taxon>
        <taxon>Bivalvia</taxon>
        <taxon>Autobranchia</taxon>
        <taxon>Pteriomorphia</taxon>
        <taxon>Pectinida</taxon>
        <taxon>Pectinoidea</taxon>
        <taxon>Pectinidae</taxon>
        <taxon>Mizuhopecten</taxon>
    </lineage>
</organism>
<dbReference type="InterPro" id="IPR001849">
    <property type="entry name" value="PH_domain"/>
</dbReference>
<dbReference type="AlphaFoldDB" id="A0A210QI69"/>
<name>A0A210QI69_MIZYE</name>
<feature type="region of interest" description="Disordered" evidence="1">
    <location>
        <begin position="105"/>
        <end position="319"/>
    </location>
</feature>
<feature type="compositionally biased region" description="Low complexity" evidence="1">
    <location>
        <begin position="233"/>
        <end position="244"/>
    </location>
</feature>
<dbReference type="PROSITE" id="PS50003">
    <property type="entry name" value="PH_DOMAIN"/>
    <property type="match status" value="1"/>
</dbReference>
<feature type="compositionally biased region" description="Basic and acidic residues" evidence="1">
    <location>
        <begin position="150"/>
        <end position="164"/>
    </location>
</feature>
<protein>
    <recommendedName>
        <fullName evidence="2">PH domain-containing protein</fullName>
    </recommendedName>
</protein>
<feature type="domain" description="PH" evidence="2">
    <location>
        <begin position="7"/>
        <end position="96"/>
    </location>
</feature>
<dbReference type="Proteomes" id="UP000242188">
    <property type="component" value="Unassembled WGS sequence"/>
</dbReference>